<dbReference type="EMBL" id="GECU01012143">
    <property type="protein sequence ID" value="JAS95563.1"/>
    <property type="molecule type" value="Transcribed_RNA"/>
</dbReference>
<accession>A0A1B6J8Y2</accession>
<reference evidence="2" key="1">
    <citation type="submission" date="2015-11" db="EMBL/GenBank/DDBJ databases">
        <title>De novo transcriptome assembly of four potential Pierce s Disease insect vectors from Arizona vineyards.</title>
        <authorList>
            <person name="Tassone E.E."/>
        </authorList>
    </citation>
    <scope>NUCLEOTIDE SEQUENCE</scope>
</reference>
<organism evidence="2">
    <name type="scientific">Homalodisca liturata</name>
    <dbReference type="NCBI Taxonomy" id="320908"/>
    <lineage>
        <taxon>Eukaryota</taxon>
        <taxon>Metazoa</taxon>
        <taxon>Ecdysozoa</taxon>
        <taxon>Arthropoda</taxon>
        <taxon>Hexapoda</taxon>
        <taxon>Insecta</taxon>
        <taxon>Pterygota</taxon>
        <taxon>Neoptera</taxon>
        <taxon>Paraneoptera</taxon>
        <taxon>Hemiptera</taxon>
        <taxon>Auchenorrhyncha</taxon>
        <taxon>Membracoidea</taxon>
        <taxon>Cicadellidae</taxon>
        <taxon>Cicadellinae</taxon>
        <taxon>Proconiini</taxon>
        <taxon>Homalodisca</taxon>
    </lineage>
</organism>
<feature type="compositionally biased region" description="Low complexity" evidence="1">
    <location>
        <begin position="125"/>
        <end position="135"/>
    </location>
</feature>
<feature type="region of interest" description="Disordered" evidence="1">
    <location>
        <begin position="1"/>
        <end position="43"/>
    </location>
</feature>
<dbReference type="AlphaFoldDB" id="A0A1B6J8Y2"/>
<feature type="region of interest" description="Disordered" evidence="1">
    <location>
        <begin position="111"/>
        <end position="135"/>
    </location>
</feature>
<sequence length="135" mass="15614">ELNLKKAKYQNNKDEESKQNSEVHKKAATDEVKPCCSRDNRTQDHLEGTNVNFHRKRKLSPSTDPQDCIKRSCIKYDQEKDLISPNRNPISDPLDHTKRSCIKYDREQNLISPNRNPITPRVHNTTSETTTSHSS</sequence>
<name>A0A1B6J8Y2_9HEMI</name>
<feature type="non-terminal residue" evidence="2">
    <location>
        <position position="135"/>
    </location>
</feature>
<gene>
    <name evidence="2" type="ORF">g.15729</name>
</gene>
<proteinExistence type="predicted"/>
<feature type="compositionally biased region" description="Basic and acidic residues" evidence="1">
    <location>
        <begin position="11"/>
        <end position="43"/>
    </location>
</feature>
<feature type="non-terminal residue" evidence="2">
    <location>
        <position position="1"/>
    </location>
</feature>
<evidence type="ECO:0000256" key="1">
    <source>
        <dbReference type="SAM" id="MobiDB-lite"/>
    </source>
</evidence>
<protein>
    <submittedName>
        <fullName evidence="2">Uncharacterized protein</fullName>
    </submittedName>
</protein>
<evidence type="ECO:0000313" key="2">
    <source>
        <dbReference type="EMBL" id="JAS95563.1"/>
    </source>
</evidence>